<dbReference type="InterPro" id="IPR002088">
    <property type="entry name" value="Prenyl_trans_a"/>
</dbReference>
<dbReference type="PROSITE" id="PS51147">
    <property type="entry name" value="PFTA"/>
    <property type="match status" value="2"/>
</dbReference>
<evidence type="ECO:0000256" key="3">
    <source>
        <dbReference type="ARBA" id="ARBA00022679"/>
    </source>
</evidence>
<name>A0A0D7B1L2_9AGAR</name>
<gene>
    <name evidence="7" type="ORF">CYLTODRAFT_425292</name>
</gene>
<comment type="function">
    <text evidence="6">Catalyzes the transfer of a geranyl-geranyl moiety from geranyl-geranyl pyrophosphate to cysteines occuring in specific C-terminal amino acid sequences.</text>
</comment>
<dbReference type="Gene3D" id="1.25.40.120">
    <property type="entry name" value="Protein prenylyltransferase"/>
    <property type="match status" value="1"/>
</dbReference>
<dbReference type="EC" id="2.5.1.60" evidence="6"/>
<evidence type="ECO:0000256" key="4">
    <source>
        <dbReference type="ARBA" id="ARBA00022737"/>
    </source>
</evidence>
<evidence type="ECO:0000256" key="5">
    <source>
        <dbReference type="ARBA" id="ARBA00047658"/>
    </source>
</evidence>
<dbReference type="PANTHER" id="PTHR11129">
    <property type="entry name" value="PROTEIN FARNESYLTRANSFERASE ALPHA SUBUNIT/RAB GERANYLGERANYL TRANSFERASE ALPHA SUBUNIT"/>
    <property type="match status" value="1"/>
</dbReference>
<proteinExistence type="inferred from homology"/>
<dbReference type="GO" id="GO:0005968">
    <property type="term" value="C:Rab-protein geranylgeranyltransferase complex"/>
    <property type="evidence" value="ECO:0007669"/>
    <property type="project" value="TreeGrafter"/>
</dbReference>
<dbReference type="Proteomes" id="UP000054007">
    <property type="component" value="Unassembled WGS sequence"/>
</dbReference>
<dbReference type="SUPFAM" id="SSF48439">
    <property type="entry name" value="Protein prenylyltransferase"/>
    <property type="match status" value="1"/>
</dbReference>
<evidence type="ECO:0000256" key="6">
    <source>
        <dbReference type="RuleBase" id="RU367120"/>
    </source>
</evidence>
<dbReference type="STRING" id="1314674.A0A0D7B1L2"/>
<comment type="catalytic activity">
    <reaction evidence="5 6">
        <text>geranylgeranyl diphosphate + L-cysteinyl-[protein] = S-geranylgeranyl-L-cysteinyl-[protein] + diphosphate</text>
        <dbReference type="Rhea" id="RHEA:21240"/>
        <dbReference type="Rhea" id="RHEA-COMP:10131"/>
        <dbReference type="Rhea" id="RHEA-COMP:11537"/>
        <dbReference type="ChEBI" id="CHEBI:29950"/>
        <dbReference type="ChEBI" id="CHEBI:33019"/>
        <dbReference type="ChEBI" id="CHEBI:57533"/>
        <dbReference type="ChEBI" id="CHEBI:86021"/>
        <dbReference type="EC" id="2.5.1.60"/>
    </reaction>
</comment>
<keyword evidence="3 6" id="KW-0808">Transferase</keyword>
<evidence type="ECO:0000256" key="1">
    <source>
        <dbReference type="ARBA" id="ARBA00006734"/>
    </source>
</evidence>
<evidence type="ECO:0000256" key="2">
    <source>
        <dbReference type="ARBA" id="ARBA00022602"/>
    </source>
</evidence>
<evidence type="ECO:0000313" key="8">
    <source>
        <dbReference type="Proteomes" id="UP000054007"/>
    </source>
</evidence>
<reference evidence="7 8" key="1">
    <citation type="journal article" date="2015" name="Fungal Genet. Biol.">
        <title>Evolution of novel wood decay mechanisms in Agaricales revealed by the genome sequences of Fistulina hepatica and Cylindrobasidium torrendii.</title>
        <authorList>
            <person name="Floudas D."/>
            <person name="Held B.W."/>
            <person name="Riley R."/>
            <person name="Nagy L.G."/>
            <person name="Koehler G."/>
            <person name="Ransdell A.S."/>
            <person name="Younus H."/>
            <person name="Chow J."/>
            <person name="Chiniquy J."/>
            <person name="Lipzen A."/>
            <person name="Tritt A."/>
            <person name="Sun H."/>
            <person name="Haridas S."/>
            <person name="LaButti K."/>
            <person name="Ohm R.A."/>
            <person name="Kues U."/>
            <person name="Blanchette R.A."/>
            <person name="Grigoriev I.V."/>
            <person name="Minto R.E."/>
            <person name="Hibbett D.S."/>
        </authorList>
    </citation>
    <scope>NUCLEOTIDE SEQUENCE [LARGE SCALE GENOMIC DNA]</scope>
    <source>
        <strain evidence="7 8">FP15055 ss-10</strain>
    </source>
</reference>
<dbReference type="EMBL" id="KN880640">
    <property type="protein sequence ID" value="KIY64362.1"/>
    <property type="molecule type" value="Genomic_DNA"/>
</dbReference>
<comment type="similarity">
    <text evidence="1 6">Belongs to the protein prenyltransferase subunit alpha family.</text>
</comment>
<keyword evidence="2 6" id="KW-0637">Prenyltransferase</keyword>
<organism evidence="7 8">
    <name type="scientific">Cylindrobasidium torrendii FP15055 ss-10</name>
    <dbReference type="NCBI Taxonomy" id="1314674"/>
    <lineage>
        <taxon>Eukaryota</taxon>
        <taxon>Fungi</taxon>
        <taxon>Dikarya</taxon>
        <taxon>Basidiomycota</taxon>
        <taxon>Agaricomycotina</taxon>
        <taxon>Agaricomycetes</taxon>
        <taxon>Agaricomycetidae</taxon>
        <taxon>Agaricales</taxon>
        <taxon>Marasmiineae</taxon>
        <taxon>Physalacriaceae</taxon>
        <taxon>Cylindrobasidium</taxon>
    </lineage>
</organism>
<protein>
    <recommendedName>
        <fullName evidence="6">Geranylgeranyl transferase type-2 subunit alpha</fullName>
        <ecNumber evidence="6">2.5.1.60</ecNumber>
    </recommendedName>
    <alternativeName>
        <fullName evidence="6">Geranylgeranyl transferase type II subunit alpha</fullName>
    </alternativeName>
</protein>
<keyword evidence="4" id="KW-0677">Repeat</keyword>
<keyword evidence="8" id="KW-1185">Reference proteome</keyword>
<dbReference type="PANTHER" id="PTHR11129:SF2">
    <property type="entry name" value="GERANYLGERANYL TRANSFERASE TYPE-2 SUBUNIT ALPHA"/>
    <property type="match status" value="1"/>
</dbReference>
<dbReference type="Pfam" id="PF01239">
    <property type="entry name" value="PPTA"/>
    <property type="match status" value="2"/>
</dbReference>
<dbReference type="OrthoDB" id="1658at2759"/>
<dbReference type="GO" id="GO:0004663">
    <property type="term" value="F:Rab geranylgeranyltransferase activity"/>
    <property type="evidence" value="ECO:0007669"/>
    <property type="project" value="UniProtKB-UniRule"/>
</dbReference>
<sequence length="262" mass="30148">MHNTKRLKQSAEALEAKRKRDQAKITKFNALCDDILTRKRAADWSKDATPEEINGLLVDDLAMTLRALKVHPNTPEGDDPLLWRRACWEQEMAVVERTLDGSRLTKLCRPQTEELEYTMKKIESNISNFSAWHQRAKVLSTLWADGTVNQTKSRTEELELVKNGIYTVPENQSIWLYHRWLLGDGSDRALVEAEITGIEEEQNSIWCKESLVHYKLLLIRKHGLDLKEGCRQLSWLLVEQNPTRTSQYQGMLAAMEAESKGT</sequence>
<evidence type="ECO:0000313" key="7">
    <source>
        <dbReference type="EMBL" id="KIY64362.1"/>
    </source>
</evidence>
<accession>A0A0D7B1L2</accession>
<dbReference type="GO" id="GO:0097354">
    <property type="term" value="P:prenylation"/>
    <property type="evidence" value="ECO:0007669"/>
    <property type="project" value="UniProtKB-UniRule"/>
</dbReference>
<dbReference type="AlphaFoldDB" id="A0A0D7B1L2"/>